<gene>
    <name evidence="8" type="primary">emrY</name>
    <name evidence="8" type="ORF">GAK31_02259</name>
</gene>
<dbReference type="Gene3D" id="1.20.1250.20">
    <property type="entry name" value="MFS general substrate transporter like domains"/>
    <property type="match status" value="1"/>
</dbReference>
<dbReference type="GO" id="GO:0022857">
    <property type="term" value="F:transmembrane transporter activity"/>
    <property type="evidence" value="ECO:0007669"/>
    <property type="project" value="InterPro"/>
</dbReference>
<organism evidence="8 9">
    <name type="scientific">Stenotrophomonas maltophilia</name>
    <name type="common">Pseudomonas maltophilia</name>
    <name type="synonym">Xanthomonas maltophilia</name>
    <dbReference type="NCBI Taxonomy" id="40324"/>
    <lineage>
        <taxon>Bacteria</taxon>
        <taxon>Pseudomonadati</taxon>
        <taxon>Pseudomonadota</taxon>
        <taxon>Gammaproteobacteria</taxon>
        <taxon>Lysobacterales</taxon>
        <taxon>Lysobacteraceae</taxon>
        <taxon>Stenotrophomonas</taxon>
        <taxon>Stenotrophomonas maltophilia group</taxon>
    </lineage>
</organism>
<evidence type="ECO:0000256" key="1">
    <source>
        <dbReference type="ARBA" id="ARBA00004141"/>
    </source>
</evidence>
<name>A0A7V8FFV2_STEMA</name>
<feature type="domain" description="Major facilitator superfamily (MFS) profile" evidence="7">
    <location>
        <begin position="25"/>
        <end position="495"/>
    </location>
</feature>
<keyword evidence="4 6" id="KW-1133">Transmembrane helix</keyword>
<evidence type="ECO:0000256" key="4">
    <source>
        <dbReference type="ARBA" id="ARBA00022989"/>
    </source>
</evidence>
<feature type="transmembrane region" description="Helical" evidence="6">
    <location>
        <begin position="244"/>
        <end position="261"/>
    </location>
</feature>
<feature type="transmembrane region" description="Helical" evidence="6">
    <location>
        <begin position="63"/>
        <end position="84"/>
    </location>
</feature>
<feature type="transmembrane region" description="Helical" evidence="6">
    <location>
        <begin position="376"/>
        <end position="396"/>
    </location>
</feature>
<dbReference type="GO" id="GO:0016020">
    <property type="term" value="C:membrane"/>
    <property type="evidence" value="ECO:0007669"/>
    <property type="project" value="UniProtKB-SubCell"/>
</dbReference>
<evidence type="ECO:0000256" key="2">
    <source>
        <dbReference type="ARBA" id="ARBA00022448"/>
    </source>
</evidence>
<dbReference type="Pfam" id="PF07690">
    <property type="entry name" value="MFS_1"/>
    <property type="match status" value="1"/>
</dbReference>
<dbReference type="SUPFAM" id="SSF103473">
    <property type="entry name" value="MFS general substrate transporter"/>
    <property type="match status" value="1"/>
</dbReference>
<feature type="transmembrane region" description="Helical" evidence="6">
    <location>
        <begin position="91"/>
        <end position="110"/>
    </location>
</feature>
<dbReference type="EMBL" id="WNDS01000003">
    <property type="protein sequence ID" value="KAF1014772.1"/>
    <property type="molecule type" value="Genomic_DNA"/>
</dbReference>
<evidence type="ECO:0000256" key="5">
    <source>
        <dbReference type="ARBA" id="ARBA00023136"/>
    </source>
</evidence>
<evidence type="ECO:0000259" key="7">
    <source>
        <dbReference type="PROSITE" id="PS50850"/>
    </source>
</evidence>
<evidence type="ECO:0000313" key="9">
    <source>
        <dbReference type="Proteomes" id="UP000487117"/>
    </source>
</evidence>
<feature type="transmembrane region" description="Helical" evidence="6">
    <location>
        <begin position="150"/>
        <end position="171"/>
    </location>
</feature>
<dbReference type="InterPro" id="IPR036259">
    <property type="entry name" value="MFS_trans_sf"/>
</dbReference>
<keyword evidence="2" id="KW-0813">Transport</keyword>
<dbReference type="AlphaFoldDB" id="A0A7V8FFV2"/>
<accession>A0A7V8FFV2</accession>
<feature type="transmembrane region" description="Helical" evidence="6">
    <location>
        <begin position="475"/>
        <end position="494"/>
    </location>
</feature>
<evidence type="ECO:0000256" key="3">
    <source>
        <dbReference type="ARBA" id="ARBA00022692"/>
    </source>
</evidence>
<proteinExistence type="predicted"/>
<dbReference type="InterPro" id="IPR020846">
    <property type="entry name" value="MFS_dom"/>
</dbReference>
<sequence>MSAPALARAPAAPAATAFDHRIVVGLCGVLLVVLVSGFNENITKVALANIRGAMGFSVDDGSWIVGVYSAMSVSAMDFAPWCAVTFSLRRFALVMIGAFMLLGVLCPLAPNLPSFLVLRALQGLAGGALPPLLMSVALRFLPPGVKLYGLAGYALTATFGPSMGTPLAALWVEHAGWQWAFWQIVPLCLLGMAMVGWGLPQDPLRLERFAQFNGVGLALGFPALVMLVLGLVQGPRLNWFDSPLVTVLLGGGGGLLVLFFINEWFHPLPFFRPQLLASRNLSYALVTAIGALFVLLGVISIPSGYLAGVQGYRPLQTAPMLLWAALPQVIVLPLAATLMNQRAVDCRWVQALGLLLTLACFIGAQLDTQWNRDSFLWVQLLQVVGQPMAVLPLLLLSTTGLAPQDGPYASAWFNTVKGFSAVFAGGVLDAVAQSRRHFHSTVLVDHLGNQPWLSAGAVLPARLHAQVQALASADLYWLLALIALVLVPLVGWATRVHPPRAVA</sequence>
<dbReference type="Proteomes" id="UP000487117">
    <property type="component" value="Unassembled WGS sequence"/>
</dbReference>
<feature type="transmembrane region" description="Helical" evidence="6">
    <location>
        <begin position="212"/>
        <end position="232"/>
    </location>
</feature>
<keyword evidence="3 6" id="KW-0812">Transmembrane</keyword>
<feature type="transmembrane region" description="Helical" evidence="6">
    <location>
        <begin position="346"/>
        <end position="364"/>
    </location>
</feature>
<protein>
    <submittedName>
        <fullName evidence="8">Putative multidrug resistance protein EmrY</fullName>
    </submittedName>
</protein>
<feature type="transmembrane region" description="Helical" evidence="6">
    <location>
        <begin position="21"/>
        <end position="38"/>
    </location>
</feature>
<dbReference type="PANTHER" id="PTHR42718">
    <property type="entry name" value="MAJOR FACILITATOR SUPERFAMILY MULTIDRUG TRANSPORTER MFSC"/>
    <property type="match status" value="1"/>
</dbReference>
<comment type="caution">
    <text evidence="8">The sequence shown here is derived from an EMBL/GenBank/DDBJ whole genome shotgun (WGS) entry which is preliminary data.</text>
</comment>
<comment type="subcellular location">
    <subcellularLocation>
        <location evidence="1">Membrane</location>
        <topology evidence="1">Multi-pass membrane protein</topology>
    </subcellularLocation>
</comment>
<dbReference type="PROSITE" id="PS50850">
    <property type="entry name" value="MFS"/>
    <property type="match status" value="1"/>
</dbReference>
<feature type="transmembrane region" description="Helical" evidence="6">
    <location>
        <begin position="321"/>
        <end position="339"/>
    </location>
</feature>
<feature type="transmembrane region" description="Helical" evidence="6">
    <location>
        <begin position="177"/>
        <end position="200"/>
    </location>
</feature>
<evidence type="ECO:0000256" key="6">
    <source>
        <dbReference type="SAM" id="Phobius"/>
    </source>
</evidence>
<keyword evidence="5 6" id="KW-0472">Membrane</keyword>
<feature type="transmembrane region" description="Helical" evidence="6">
    <location>
        <begin position="116"/>
        <end position="138"/>
    </location>
</feature>
<dbReference type="InterPro" id="IPR011701">
    <property type="entry name" value="MFS"/>
</dbReference>
<evidence type="ECO:0000313" key="8">
    <source>
        <dbReference type="EMBL" id="KAF1014772.1"/>
    </source>
</evidence>
<reference evidence="9" key="1">
    <citation type="journal article" date="2020" name="MBio">
        <title>Horizontal gene transfer to a defensive symbiont with a reduced genome amongst a multipartite beetle microbiome.</title>
        <authorList>
            <person name="Waterworth S.C."/>
            <person name="Florez L.V."/>
            <person name="Rees E.R."/>
            <person name="Hertweck C."/>
            <person name="Kaltenpoth M."/>
            <person name="Kwan J.C."/>
        </authorList>
    </citation>
    <scope>NUCLEOTIDE SEQUENCE [LARGE SCALE GENOMIC DNA]</scope>
</reference>
<dbReference type="PANTHER" id="PTHR42718:SF9">
    <property type="entry name" value="MAJOR FACILITATOR SUPERFAMILY MULTIDRUG TRANSPORTER MFSC"/>
    <property type="match status" value="1"/>
</dbReference>
<feature type="transmembrane region" description="Helical" evidence="6">
    <location>
        <begin position="281"/>
        <end position="301"/>
    </location>
</feature>